<dbReference type="GO" id="GO:0009236">
    <property type="term" value="P:cobalamin biosynthetic process"/>
    <property type="evidence" value="ECO:0007669"/>
    <property type="project" value="UniProtKB-UniPathway"/>
</dbReference>
<organism evidence="7 8">
    <name type="scientific">Peptoclostridium litorale DSM 5388</name>
    <dbReference type="NCBI Taxonomy" id="1121324"/>
    <lineage>
        <taxon>Bacteria</taxon>
        <taxon>Bacillati</taxon>
        <taxon>Bacillota</taxon>
        <taxon>Clostridia</taxon>
        <taxon>Peptostreptococcales</taxon>
        <taxon>Peptoclostridiaceae</taxon>
        <taxon>Peptoclostridium</taxon>
    </lineage>
</organism>
<dbReference type="NCBIfam" id="TIGR02467">
    <property type="entry name" value="CbiE"/>
    <property type="match status" value="1"/>
</dbReference>
<dbReference type="PANTHER" id="PTHR43182">
    <property type="entry name" value="COBALT-PRECORRIN-6B C(15)-METHYLTRANSFERASE (DECARBOXYLATING)"/>
    <property type="match status" value="1"/>
</dbReference>
<dbReference type="Gene3D" id="3.30.950.10">
    <property type="entry name" value="Methyltransferase, Cobalt-precorrin-4 Transmethylase, Domain 2"/>
    <property type="match status" value="1"/>
</dbReference>
<comment type="caution">
    <text evidence="7">The sequence shown here is derived from an EMBL/GenBank/DDBJ whole genome shotgun (WGS) entry which is preliminary data.</text>
</comment>
<dbReference type="RefSeq" id="WP_038260975.1">
    <property type="nucleotide sequence ID" value="NZ_FSRH01000001.1"/>
</dbReference>
<dbReference type="Gene3D" id="3.40.1010.10">
    <property type="entry name" value="Cobalt-precorrin-4 Transmethylase, Domain 1"/>
    <property type="match status" value="1"/>
</dbReference>
<proteinExistence type="predicted"/>
<dbReference type="InterPro" id="IPR014776">
    <property type="entry name" value="4pyrrole_Mease_sub2"/>
</dbReference>
<dbReference type="InterPro" id="IPR000878">
    <property type="entry name" value="4pyrrol_Mease"/>
</dbReference>
<name>A0A069RHK2_PEPLI</name>
<keyword evidence="8" id="KW-1185">Reference proteome</keyword>
<dbReference type="PANTHER" id="PTHR43182:SF1">
    <property type="entry name" value="COBALT-PRECORRIN-7 C(5)-METHYLTRANSFERASE"/>
    <property type="match status" value="1"/>
</dbReference>
<evidence type="ECO:0000313" key="7">
    <source>
        <dbReference type="EMBL" id="KDR96514.1"/>
    </source>
</evidence>
<keyword evidence="2" id="KW-0169">Cobalamin biosynthesis</keyword>
<gene>
    <name evidence="7" type="primary">cbiE</name>
    <name evidence="7" type="ORF">CLIT_2c01200</name>
</gene>
<dbReference type="AlphaFoldDB" id="A0A069RHK2"/>
<protein>
    <submittedName>
        <fullName evidence="7">Putative cobalt-precorrin-6Y C(5)-methyltransferase CbiE</fullName>
        <ecNumber evidence="7">2.1.1.-</ecNumber>
    </submittedName>
</protein>
<comment type="pathway">
    <text evidence="1">Cofactor biosynthesis; adenosylcobalamin biosynthesis.</text>
</comment>
<evidence type="ECO:0000256" key="3">
    <source>
        <dbReference type="ARBA" id="ARBA00022603"/>
    </source>
</evidence>
<sequence>MKKMINVVGIGPGSEDYMIPAAVRTIKDSDIIVGGRRNIQEVDTEGKETFVITSKLSDAVDYIRKNMRDKVISVVVSGDTGFYSMLSYLSKHFDRESINVVPGVSSMQYMFARIGDTWHDAYISSLHAREDDIIEPLRKRGKVGLLTDKKWNPSSIAIHLCENGMGDATIYIGENLSYENERITVKKASDIDPHSEYEMCVVVIRYENQ</sequence>
<dbReference type="GO" id="GO:0032259">
    <property type="term" value="P:methylation"/>
    <property type="evidence" value="ECO:0007669"/>
    <property type="project" value="UniProtKB-KW"/>
</dbReference>
<keyword evidence="4 7" id="KW-0808">Transferase</keyword>
<dbReference type="GO" id="GO:0008276">
    <property type="term" value="F:protein methyltransferase activity"/>
    <property type="evidence" value="ECO:0007669"/>
    <property type="project" value="InterPro"/>
</dbReference>
<dbReference type="SUPFAM" id="SSF53790">
    <property type="entry name" value="Tetrapyrrole methylase"/>
    <property type="match status" value="1"/>
</dbReference>
<dbReference type="Pfam" id="PF00590">
    <property type="entry name" value="TP_methylase"/>
    <property type="match status" value="1"/>
</dbReference>
<dbReference type="InterPro" id="IPR014777">
    <property type="entry name" value="4pyrrole_Mease_sub1"/>
</dbReference>
<reference evidence="7 8" key="1">
    <citation type="submission" date="2014-03" db="EMBL/GenBank/DDBJ databases">
        <title>Genome sequence of Clostridium litorale W6, DSM 5388.</title>
        <authorList>
            <person name="Poehlein A."/>
            <person name="Jagirdar A."/>
            <person name="Khonsari B."/>
            <person name="Chibani C.M."/>
            <person name="Gutierrez Gutierrez D.A."/>
            <person name="Davydova E."/>
            <person name="Alghaithi H.S."/>
            <person name="Nair K.P."/>
            <person name="Dhamotharan K."/>
            <person name="Chandran L."/>
            <person name="G W."/>
            <person name="Daniel R."/>
        </authorList>
    </citation>
    <scope>NUCLEOTIDE SEQUENCE [LARGE SCALE GENOMIC DNA]</scope>
    <source>
        <strain evidence="7 8">W6</strain>
    </source>
</reference>
<dbReference type="CDD" id="cd11644">
    <property type="entry name" value="Precorrin-6Y-MT"/>
    <property type="match status" value="1"/>
</dbReference>
<evidence type="ECO:0000256" key="4">
    <source>
        <dbReference type="ARBA" id="ARBA00022679"/>
    </source>
</evidence>
<feature type="domain" description="Tetrapyrrole methylase" evidence="6">
    <location>
        <begin position="4"/>
        <end position="191"/>
    </location>
</feature>
<dbReference type="eggNOG" id="COG2241">
    <property type="taxonomic scope" value="Bacteria"/>
</dbReference>
<dbReference type="UniPathway" id="UPA00148"/>
<dbReference type="OrthoDB" id="9780707at2"/>
<dbReference type="InterPro" id="IPR035996">
    <property type="entry name" value="4pyrrol_Methylase_sf"/>
</dbReference>
<keyword evidence="3 7" id="KW-0489">Methyltransferase</keyword>
<accession>A0A069RHK2</accession>
<dbReference type="InterPro" id="IPR012818">
    <property type="entry name" value="CbiE"/>
</dbReference>
<evidence type="ECO:0000256" key="1">
    <source>
        <dbReference type="ARBA" id="ARBA00004953"/>
    </source>
</evidence>
<keyword evidence="5" id="KW-0949">S-adenosyl-L-methionine</keyword>
<dbReference type="InterPro" id="IPR050714">
    <property type="entry name" value="Cobalamin_biosynth_MTase"/>
</dbReference>
<dbReference type="EMBL" id="JJMM01000002">
    <property type="protein sequence ID" value="KDR96514.1"/>
    <property type="molecule type" value="Genomic_DNA"/>
</dbReference>
<evidence type="ECO:0000259" key="6">
    <source>
        <dbReference type="Pfam" id="PF00590"/>
    </source>
</evidence>
<evidence type="ECO:0000256" key="5">
    <source>
        <dbReference type="ARBA" id="ARBA00022691"/>
    </source>
</evidence>
<evidence type="ECO:0000256" key="2">
    <source>
        <dbReference type="ARBA" id="ARBA00022573"/>
    </source>
</evidence>
<dbReference type="Proteomes" id="UP000027946">
    <property type="component" value="Unassembled WGS sequence"/>
</dbReference>
<dbReference type="EC" id="2.1.1.-" evidence="7"/>
<evidence type="ECO:0000313" key="8">
    <source>
        <dbReference type="Proteomes" id="UP000027946"/>
    </source>
</evidence>
<dbReference type="STRING" id="1121324.CLIT_2c01200"/>